<organism evidence="1 2">
    <name type="scientific">Paenibacillus algicola</name>
    <dbReference type="NCBI Taxonomy" id="2565926"/>
    <lineage>
        <taxon>Bacteria</taxon>
        <taxon>Bacillati</taxon>
        <taxon>Bacillota</taxon>
        <taxon>Bacilli</taxon>
        <taxon>Bacillales</taxon>
        <taxon>Paenibacillaceae</taxon>
        <taxon>Paenibacillus</taxon>
    </lineage>
</organism>
<evidence type="ECO:0000313" key="1">
    <source>
        <dbReference type="EMBL" id="QCT02197.1"/>
    </source>
</evidence>
<dbReference type="OrthoDB" id="5881184at2"/>
<dbReference type="RefSeq" id="WP_138225257.1">
    <property type="nucleotide sequence ID" value="NZ_CP040396.1"/>
</dbReference>
<dbReference type="SUPFAM" id="SSF53335">
    <property type="entry name" value="S-adenosyl-L-methionine-dependent methyltransferases"/>
    <property type="match status" value="1"/>
</dbReference>
<evidence type="ECO:0000313" key="2">
    <source>
        <dbReference type="Proteomes" id="UP000300879"/>
    </source>
</evidence>
<dbReference type="KEGG" id="palo:E6C60_1481"/>
<accession>A0A4P8XHZ7</accession>
<name>A0A4P8XHZ7_9BACL</name>
<dbReference type="PANTHER" id="PTHR38451:SF1">
    <property type="entry name" value="TRNA (ADENINE(22)-N(1))-METHYLTRANSFERASE"/>
    <property type="match status" value="1"/>
</dbReference>
<dbReference type="Gene3D" id="1.10.287.1890">
    <property type="match status" value="1"/>
</dbReference>
<dbReference type="Proteomes" id="UP000300879">
    <property type="component" value="Chromosome"/>
</dbReference>
<evidence type="ECO:0008006" key="3">
    <source>
        <dbReference type="Google" id="ProtNLM"/>
    </source>
</evidence>
<keyword evidence="2" id="KW-1185">Reference proteome</keyword>
<sequence length="252" mass="27301">MKLSNRLQAILNRIPPGSRMADIGSDHALLPSAAVQAGVCLSAIAGEVNQGPYEAAQRQVRQEGLAGSISVRKGDGLQVLEPGEADVITIAGMGGSLIAAILNNGRDKLTGVSRLVLQPNVGEDILRKWLLAHGWVLVDECILEEDGKIYEVLTAVPEEGSESSNGMLYQEYTLDCGILLSADWLLRFGPILIKQPTAVFAEKWSSELRKTEGVLAMVEQSQLPTAEVKAKELKDHIHMIKEVLSCLRKDKP</sequence>
<proteinExistence type="predicted"/>
<dbReference type="EMBL" id="CP040396">
    <property type="protein sequence ID" value="QCT02197.1"/>
    <property type="molecule type" value="Genomic_DNA"/>
</dbReference>
<dbReference type="PIRSF" id="PIRSF018637">
    <property type="entry name" value="TrmK"/>
    <property type="match status" value="1"/>
</dbReference>
<dbReference type="GO" id="GO:0160105">
    <property type="term" value="F:tRNA (adenine(22)-N1)-methyltransferase activity"/>
    <property type="evidence" value="ECO:0007669"/>
    <property type="project" value="InterPro"/>
</dbReference>
<dbReference type="InterPro" id="IPR029063">
    <property type="entry name" value="SAM-dependent_MTases_sf"/>
</dbReference>
<dbReference type="InterPro" id="IPR006901">
    <property type="entry name" value="TrmK"/>
</dbReference>
<dbReference type="Pfam" id="PF04816">
    <property type="entry name" value="TrmK"/>
    <property type="match status" value="1"/>
</dbReference>
<protein>
    <recommendedName>
        <fullName evidence="3">SAM-dependent methyltransferase</fullName>
    </recommendedName>
</protein>
<gene>
    <name evidence="1" type="ORF">E6C60_1481</name>
</gene>
<dbReference type="AlphaFoldDB" id="A0A4P8XHZ7"/>
<dbReference type="PANTHER" id="PTHR38451">
    <property type="entry name" value="TRNA (ADENINE(22)-N(1))-METHYLTRANSFERASE"/>
    <property type="match status" value="1"/>
</dbReference>
<reference evidence="1 2" key="1">
    <citation type="submission" date="2019-05" db="EMBL/GenBank/DDBJ databases">
        <authorList>
            <person name="Chen C."/>
        </authorList>
    </citation>
    <scope>NUCLEOTIDE SEQUENCE [LARGE SCALE GENOMIC DNA]</scope>
    <source>
        <strain evidence="1 2">HB172198</strain>
    </source>
</reference>
<dbReference type="Gene3D" id="3.40.50.150">
    <property type="entry name" value="Vaccinia Virus protein VP39"/>
    <property type="match status" value="1"/>
</dbReference>